<reference evidence="8 9" key="1">
    <citation type="journal article" date="2013" name="Genome Announc.">
        <title>Draft genome sequences for three mercury-methylating, sulfate-reducing bacteria.</title>
        <authorList>
            <person name="Brown S.D."/>
            <person name="Hurt R.A.Jr."/>
            <person name="Gilmour C.C."/>
            <person name="Elias D.A."/>
        </authorList>
    </citation>
    <scope>NUCLEOTIDE SEQUENCE [LARGE SCALE GENOMIC DNA]</scope>
    <source>
        <strain evidence="8 9">DSM 16529</strain>
    </source>
</reference>
<dbReference type="InterPro" id="IPR034391">
    <property type="entry name" value="AdoMet-like_SPASM_containing"/>
</dbReference>
<dbReference type="SFLD" id="SFLDG01387">
    <property type="entry name" value="BtrN-like_SPASM_domain_contain"/>
    <property type="match status" value="1"/>
</dbReference>
<keyword evidence="3" id="KW-0949">S-adenosyl-L-methionine</keyword>
<dbReference type="SUPFAM" id="SSF102114">
    <property type="entry name" value="Radical SAM enzymes"/>
    <property type="match status" value="1"/>
</dbReference>
<feature type="domain" description="Radical SAM core" evidence="7">
    <location>
        <begin position="4"/>
        <end position="244"/>
    </location>
</feature>
<comment type="cofactor">
    <cofactor evidence="1">
        <name>[4Fe-4S] cluster</name>
        <dbReference type="ChEBI" id="CHEBI:49883"/>
    </cofactor>
</comment>
<dbReference type="PROSITE" id="PS51918">
    <property type="entry name" value="RADICAL_SAM"/>
    <property type="match status" value="1"/>
</dbReference>
<dbReference type="InterPro" id="IPR007197">
    <property type="entry name" value="rSAM"/>
</dbReference>
<keyword evidence="5" id="KW-0408">Iron</keyword>
<dbReference type="OrthoDB" id="9772409at2"/>
<evidence type="ECO:0000313" key="9">
    <source>
        <dbReference type="Proteomes" id="UP000014975"/>
    </source>
</evidence>
<dbReference type="GO" id="GO:0051536">
    <property type="term" value="F:iron-sulfur cluster binding"/>
    <property type="evidence" value="ECO:0007669"/>
    <property type="project" value="UniProtKB-KW"/>
</dbReference>
<evidence type="ECO:0000313" key="8">
    <source>
        <dbReference type="EMBL" id="EPR35369.1"/>
    </source>
</evidence>
<dbReference type="SFLD" id="SFLDS00029">
    <property type="entry name" value="Radical_SAM"/>
    <property type="match status" value="1"/>
</dbReference>
<keyword evidence="4" id="KW-0479">Metal-binding</keyword>
<dbReference type="GO" id="GO:0003824">
    <property type="term" value="F:catalytic activity"/>
    <property type="evidence" value="ECO:0007669"/>
    <property type="project" value="InterPro"/>
</dbReference>
<dbReference type="GO" id="GO:0046872">
    <property type="term" value="F:metal ion binding"/>
    <property type="evidence" value="ECO:0007669"/>
    <property type="project" value="UniProtKB-KW"/>
</dbReference>
<dbReference type="Pfam" id="PF13186">
    <property type="entry name" value="SPASM"/>
    <property type="match status" value="1"/>
</dbReference>
<evidence type="ECO:0000259" key="7">
    <source>
        <dbReference type="PROSITE" id="PS51918"/>
    </source>
</evidence>
<accession>S7UN13</accession>
<dbReference type="PATRIC" id="fig|1121439.3.peg.453"/>
<proteinExistence type="predicted"/>
<comment type="caution">
    <text evidence="8">The sequence shown here is derived from an EMBL/GenBank/DDBJ whole genome shotgun (WGS) entry which is preliminary data.</text>
</comment>
<dbReference type="InterPro" id="IPR023885">
    <property type="entry name" value="4Fe4S-binding_SPASM_dom"/>
</dbReference>
<sequence>MTHHALPLTLHVEPTSRCNLACAMCPKQAEGCRVPDEDLPLSLFRRVLPGLARARSLVLTGFGEPLLHPDLAEMIALAREAMPRDAQIGFQSNAMLLDRHVARALLQAGLTRLCVSVETVGESADARDPLHGGPFLAAVEAGLDALAQARALVPKTPAEAPPFEFGLQFVLMRSTLPELPGVIRFAARHGAAFVLASHVLPYRAEDAAESLFCPDTEEARALYDAWRERAAREGLDLSRAHGLPWKYAKTAEDLRLLELTRGLLDEAKARGMTLNLTRLASGNHAPSPETRRALAKAAALAGSLGVRLDLPPLFAAPKPSCQFIAGCAAVVTADGAVGPCLFTARDLVCHPLGKRKRVARSVFGRLEETGFLDIWNAPGFVRFREEAAAGMFADCFACNLEPCADVDGDIPFVHDCQGSIAPCCHCPWSQGGLRCLG</sequence>
<evidence type="ECO:0000256" key="6">
    <source>
        <dbReference type="ARBA" id="ARBA00023014"/>
    </source>
</evidence>
<evidence type="ECO:0000256" key="2">
    <source>
        <dbReference type="ARBA" id="ARBA00022485"/>
    </source>
</evidence>
<dbReference type="EMBL" id="ATHI01000004">
    <property type="protein sequence ID" value="EPR35369.1"/>
    <property type="molecule type" value="Genomic_DNA"/>
</dbReference>
<keyword evidence="6" id="KW-0411">Iron-sulfur</keyword>
<dbReference type="InterPro" id="IPR013785">
    <property type="entry name" value="Aldolase_TIM"/>
</dbReference>
<dbReference type="InterPro" id="IPR058240">
    <property type="entry name" value="rSAM_sf"/>
</dbReference>
<dbReference type="InterPro" id="IPR027586">
    <property type="entry name" value="rSAM_metal_mat"/>
</dbReference>
<organism evidence="8 9">
    <name type="scientific">Alkalidesulfovibrio alkalitolerans DSM 16529</name>
    <dbReference type="NCBI Taxonomy" id="1121439"/>
    <lineage>
        <taxon>Bacteria</taxon>
        <taxon>Pseudomonadati</taxon>
        <taxon>Thermodesulfobacteriota</taxon>
        <taxon>Desulfovibrionia</taxon>
        <taxon>Desulfovibrionales</taxon>
        <taxon>Desulfovibrionaceae</taxon>
        <taxon>Alkalidesulfovibrio</taxon>
    </lineage>
</organism>
<dbReference type="RefSeq" id="WP_020885956.1">
    <property type="nucleotide sequence ID" value="NZ_ATHI01000004.1"/>
</dbReference>
<dbReference type="Pfam" id="PF04055">
    <property type="entry name" value="Radical_SAM"/>
    <property type="match status" value="1"/>
</dbReference>
<evidence type="ECO:0000256" key="4">
    <source>
        <dbReference type="ARBA" id="ARBA00022723"/>
    </source>
</evidence>
<evidence type="ECO:0000256" key="1">
    <source>
        <dbReference type="ARBA" id="ARBA00001966"/>
    </source>
</evidence>
<dbReference type="eggNOG" id="COG0535">
    <property type="taxonomic scope" value="Bacteria"/>
</dbReference>
<dbReference type="PANTHER" id="PTHR11228:SF7">
    <property type="entry name" value="PQQA PEPTIDE CYCLASE"/>
    <property type="match status" value="1"/>
</dbReference>
<dbReference type="InterPro" id="IPR050377">
    <property type="entry name" value="Radical_SAM_PqqE_MftC-like"/>
</dbReference>
<dbReference type="Gene3D" id="3.20.20.70">
    <property type="entry name" value="Aldolase class I"/>
    <property type="match status" value="2"/>
</dbReference>
<name>S7UN13_9BACT</name>
<evidence type="ECO:0000256" key="5">
    <source>
        <dbReference type="ARBA" id="ARBA00023004"/>
    </source>
</evidence>
<dbReference type="AlphaFoldDB" id="S7UN13"/>
<dbReference type="Proteomes" id="UP000014975">
    <property type="component" value="Unassembled WGS sequence"/>
</dbReference>
<dbReference type="STRING" id="1121439.dsat_2070"/>
<keyword evidence="9" id="KW-1185">Reference proteome</keyword>
<dbReference type="CDD" id="cd01335">
    <property type="entry name" value="Radical_SAM"/>
    <property type="match status" value="1"/>
</dbReference>
<evidence type="ECO:0000256" key="3">
    <source>
        <dbReference type="ARBA" id="ARBA00022691"/>
    </source>
</evidence>
<protein>
    <submittedName>
        <fullName evidence="8">Radical SAM domain protein</fullName>
    </submittedName>
</protein>
<dbReference type="SFLD" id="SFLDG01067">
    <property type="entry name" value="SPASM/twitch_domain_containing"/>
    <property type="match status" value="1"/>
</dbReference>
<keyword evidence="2" id="KW-0004">4Fe-4S</keyword>
<gene>
    <name evidence="8" type="ORF">dsat_2070</name>
</gene>
<dbReference type="NCBIfam" id="TIGR04311">
    <property type="entry name" value="rSAM_Geo_metal"/>
    <property type="match status" value="1"/>
</dbReference>
<dbReference type="PANTHER" id="PTHR11228">
    <property type="entry name" value="RADICAL SAM DOMAIN PROTEIN"/>
    <property type="match status" value="1"/>
</dbReference>